<dbReference type="RefSeq" id="WP_072903461.1">
    <property type="nucleotide sequence ID" value="NZ_FRAD01000011.1"/>
</dbReference>
<proteinExistence type="predicted"/>
<dbReference type="AlphaFoldDB" id="A0A1M6NU69"/>
<sequence length="491" mass="57656">MKFIGPFLKINTLSKESILHQLFYLSKESVHNLVFESKCGISIPPHELGKSIDKNDFNFIRSSSPLICMYRKCSAKLSFENDKLMWNSEKAKKDILISSNGFMTLALMELCDYYKLMSTADKDKGVFRNIYHQLSKLQLDFYAMHLRNTQGFFTDKKHISDMFVSKADFEEKKSPYKLSEQALMMCAYYKLGSMESYLNSRSKKESKNDDNTQDDNLNNGNKITKNQYVDFALDILNMLVDYRESIYNLTYGEKIKICFYLCIFYQYSNNEDCKSLIFDLYDLICEEYSNISIITKYEYILNKSLLSIVSLFMVHYFNFEKAKKFSNSLINELVSLYDDKMCIFNKTSSGKTIEYASDEIMTYIYALYLHSYINGDDDVEQIIENIFKKSIVNSGLIPSWPQVPNLNSPERYKNFSKKSEDLLDDEHFRLSTIPTPEEREVAPVFLKHLYINTKKFEFKVSKCNFDSSRNMYIFFLNVFLQNYFSNNNQDS</sequence>
<evidence type="ECO:0000313" key="1">
    <source>
        <dbReference type="EMBL" id="SHJ99174.1"/>
    </source>
</evidence>
<dbReference type="STRING" id="1121331.SAMN02745248_01491"/>
<organism evidence="1 2">
    <name type="scientific">Hathewaya proteolytica DSM 3090</name>
    <dbReference type="NCBI Taxonomy" id="1121331"/>
    <lineage>
        <taxon>Bacteria</taxon>
        <taxon>Bacillati</taxon>
        <taxon>Bacillota</taxon>
        <taxon>Clostridia</taxon>
        <taxon>Eubacteriales</taxon>
        <taxon>Clostridiaceae</taxon>
        <taxon>Hathewaya</taxon>
    </lineage>
</organism>
<dbReference type="OrthoDB" id="1949729at2"/>
<dbReference type="EMBL" id="FRAD01000011">
    <property type="protein sequence ID" value="SHJ99174.1"/>
    <property type="molecule type" value="Genomic_DNA"/>
</dbReference>
<gene>
    <name evidence="1" type="ORF">SAMN02745248_01491</name>
</gene>
<dbReference type="Proteomes" id="UP000183952">
    <property type="component" value="Unassembled WGS sequence"/>
</dbReference>
<reference evidence="1 2" key="1">
    <citation type="submission" date="2016-11" db="EMBL/GenBank/DDBJ databases">
        <authorList>
            <person name="Jaros S."/>
            <person name="Januszkiewicz K."/>
            <person name="Wedrychowicz H."/>
        </authorList>
    </citation>
    <scope>NUCLEOTIDE SEQUENCE [LARGE SCALE GENOMIC DNA]</scope>
    <source>
        <strain evidence="1 2">DSM 3090</strain>
    </source>
</reference>
<protein>
    <submittedName>
        <fullName evidence="1">Uncharacterized protein</fullName>
    </submittedName>
</protein>
<name>A0A1M6NU69_9CLOT</name>
<evidence type="ECO:0000313" key="2">
    <source>
        <dbReference type="Proteomes" id="UP000183952"/>
    </source>
</evidence>
<keyword evidence="2" id="KW-1185">Reference proteome</keyword>
<accession>A0A1M6NU69</accession>